<dbReference type="SUPFAM" id="SSF50978">
    <property type="entry name" value="WD40 repeat-like"/>
    <property type="match status" value="1"/>
</dbReference>
<dbReference type="Pfam" id="PF04494">
    <property type="entry name" value="TFIID_NTD2"/>
    <property type="match status" value="1"/>
</dbReference>
<evidence type="ECO:0000256" key="7">
    <source>
        <dbReference type="PROSITE-ProRule" id="PRU00221"/>
    </source>
</evidence>
<dbReference type="PROSITE" id="PS50294">
    <property type="entry name" value="WD_REPEATS_REGION"/>
    <property type="match status" value="4"/>
</dbReference>
<keyword evidence="11" id="KW-1185">Reference proteome</keyword>
<dbReference type="PROSITE" id="PS00678">
    <property type="entry name" value="WD_REPEATS_1"/>
    <property type="match status" value="1"/>
</dbReference>
<dbReference type="Gene3D" id="1.25.40.500">
    <property type="entry name" value="TFIID subunit TAF5, NTD2 domain"/>
    <property type="match status" value="1"/>
</dbReference>
<organism evidence="10 11">
    <name type="scientific">Pseudomicrostroma glucosiphilum</name>
    <dbReference type="NCBI Taxonomy" id="1684307"/>
    <lineage>
        <taxon>Eukaryota</taxon>
        <taxon>Fungi</taxon>
        <taxon>Dikarya</taxon>
        <taxon>Basidiomycota</taxon>
        <taxon>Ustilaginomycotina</taxon>
        <taxon>Exobasidiomycetes</taxon>
        <taxon>Microstromatales</taxon>
        <taxon>Microstromatales incertae sedis</taxon>
        <taxon>Pseudomicrostroma</taxon>
    </lineage>
</organism>
<dbReference type="SUPFAM" id="SSF160897">
    <property type="entry name" value="Taf5 N-terminal domain-like"/>
    <property type="match status" value="1"/>
</dbReference>
<dbReference type="RefSeq" id="XP_025350258.1">
    <property type="nucleotide sequence ID" value="XM_025494802.1"/>
</dbReference>
<feature type="repeat" description="WD" evidence="7">
    <location>
        <begin position="825"/>
        <end position="866"/>
    </location>
</feature>
<feature type="repeat" description="WD" evidence="7">
    <location>
        <begin position="719"/>
        <end position="760"/>
    </location>
</feature>
<feature type="region of interest" description="Disordered" evidence="8">
    <location>
        <begin position="310"/>
        <end position="334"/>
    </location>
</feature>
<dbReference type="Proteomes" id="UP000245942">
    <property type="component" value="Unassembled WGS sequence"/>
</dbReference>
<dbReference type="InterPro" id="IPR015943">
    <property type="entry name" value="WD40/YVTN_repeat-like_dom_sf"/>
</dbReference>
<feature type="region of interest" description="Disordered" evidence="8">
    <location>
        <begin position="1"/>
        <end position="52"/>
    </location>
</feature>
<dbReference type="InterPro" id="IPR020472">
    <property type="entry name" value="WD40_PAC1"/>
</dbReference>
<dbReference type="PANTHER" id="PTHR19879:SF1">
    <property type="entry name" value="CANNONBALL-RELATED"/>
    <property type="match status" value="1"/>
</dbReference>
<keyword evidence="4" id="KW-0805">Transcription regulation</keyword>
<evidence type="ECO:0000256" key="1">
    <source>
        <dbReference type="ARBA" id="ARBA00004123"/>
    </source>
</evidence>
<dbReference type="PROSITE" id="PS50082">
    <property type="entry name" value="WD_REPEATS_2"/>
    <property type="match status" value="4"/>
</dbReference>
<comment type="subcellular location">
    <subcellularLocation>
        <location evidence="1">Nucleus</location>
    </subcellularLocation>
</comment>
<feature type="compositionally biased region" description="Basic and acidic residues" evidence="8">
    <location>
        <begin position="369"/>
        <end position="401"/>
    </location>
</feature>
<keyword evidence="3" id="KW-0677">Repeat</keyword>
<dbReference type="OrthoDB" id="10266330at2759"/>
<reference evidence="10 11" key="1">
    <citation type="journal article" date="2018" name="Mol. Biol. Evol.">
        <title>Broad Genomic Sampling Reveals a Smut Pathogenic Ancestry of the Fungal Clade Ustilaginomycotina.</title>
        <authorList>
            <person name="Kijpornyongpan T."/>
            <person name="Mondo S.J."/>
            <person name="Barry K."/>
            <person name="Sandor L."/>
            <person name="Lee J."/>
            <person name="Lipzen A."/>
            <person name="Pangilinan J."/>
            <person name="LaButti K."/>
            <person name="Hainaut M."/>
            <person name="Henrissat B."/>
            <person name="Grigoriev I.V."/>
            <person name="Spatafora J.W."/>
            <person name="Aime M.C."/>
        </authorList>
    </citation>
    <scope>NUCLEOTIDE SEQUENCE [LARGE SCALE GENOMIC DNA]</scope>
    <source>
        <strain evidence="10 11">MCA 4718</strain>
    </source>
</reference>
<dbReference type="GO" id="GO:0006367">
    <property type="term" value="P:transcription initiation at RNA polymerase II promoter"/>
    <property type="evidence" value="ECO:0007669"/>
    <property type="project" value="TreeGrafter"/>
</dbReference>
<dbReference type="CDD" id="cd00200">
    <property type="entry name" value="WD40"/>
    <property type="match status" value="1"/>
</dbReference>
<accession>A0A316UDX6</accession>
<evidence type="ECO:0000256" key="4">
    <source>
        <dbReference type="ARBA" id="ARBA00023015"/>
    </source>
</evidence>
<dbReference type="InterPro" id="IPR037264">
    <property type="entry name" value="TFIID_NTD2_sf"/>
</dbReference>
<feature type="domain" description="TFIID subunit TAF5 NTD2" evidence="9">
    <location>
        <begin position="137"/>
        <end position="249"/>
    </location>
</feature>
<dbReference type="GeneID" id="37016536"/>
<evidence type="ECO:0000259" key="9">
    <source>
        <dbReference type="Pfam" id="PF04494"/>
    </source>
</evidence>
<evidence type="ECO:0000256" key="5">
    <source>
        <dbReference type="ARBA" id="ARBA00023163"/>
    </source>
</evidence>
<sequence length="936" mass="98407">MAAGESSAAASASKAASAEGGGAANKGASSAASKNDAPVDTPSPSGAGSSASGSITTAAVMEYLKARGFQRAEAAFKAEMKALASGKSPEAAQAEGILAAGPGSNRTMTLEELAAKSAPRDDTTMEELAVEALKTDRTDRIRGFGMVRNWCEGGLDLYQAELRPLLLPLFIHSYLDLIEMGSESAAFSLFALHSSALLPQQLSLLSHLRSITFASHLTGDELAQRFRSERYVLKMSQTVFGLLLGWLTDGTGPMAAAGAAEGVGGDTAEAPAMRGRLAMLRIINERCRIQVLRAKPYELTPAALEEGTGLTGSGIPSGSAGKASQQHPSLQANAVSEGGDAIAEFNAKNAGPQLKLGPQIPLNDRLKEEVQREVDDELRKEEEQRKVKEEAEGKKKGKGEAEGDDAQGVTAKEDEEMDGPESSERKQREGSADGARRSRSRRASSAKSKEGTPADTPGPSAAKRTASVAPVASSTIAGQSIESDLLQPSLSDLPPQPPLFRTVDIMREVAKVRDARKSLRIDLTLLNRGSGGLGASDDKGVTDTMRRAALPSVCAYTYHDVEDGLACSTFSEDLSLMAAGFEESYVQVWSLKGQPLRSLKGDVTLAGVRDANTLNEQRRVEEDLPTRKLIGHSAPVYSVSFDPLGGTASPPRTLLSASGDSTVRLWSMDTYSALVAYRGHQGPVWDVEYGPGGIYFATAGMDKTARLWSTERINPLRMYAGHLSDVDCLSFHPNSLFLATGSSDRTCRLWDVQRGACVRLFVGHSSPISTLKISPDGRYLASAGSGSPSHFTGSATAGAGAALGSDQEATISLWDLGSGKRVKKMWGHTGRVHSLDFSNDGGLLVSTAQDGTVRCWDVKSAGGARNSSSTTLSGVGVGGAATGGGMMGESTTQQQQQQANSSSSDCVATFKTKRTPMIDVKMTKRNLCLVAGGFGA</sequence>
<feature type="repeat" description="WD" evidence="7">
    <location>
        <begin position="677"/>
        <end position="718"/>
    </location>
</feature>
<dbReference type="InterPro" id="IPR036322">
    <property type="entry name" value="WD40_repeat_dom_sf"/>
</dbReference>
<dbReference type="InterPro" id="IPR001680">
    <property type="entry name" value="WD40_rpt"/>
</dbReference>
<dbReference type="PANTHER" id="PTHR19879">
    <property type="entry name" value="TRANSCRIPTION INITIATION FACTOR TFIID"/>
    <property type="match status" value="1"/>
</dbReference>
<dbReference type="CDD" id="cd08044">
    <property type="entry name" value="TAF5_NTD2"/>
    <property type="match status" value="1"/>
</dbReference>
<proteinExistence type="predicted"/>
<evidence type="ECO:0000256" key="2">
    <source>
        <dbReference type="ARBA" id="ARBA00022574"/>
    </source>
</evidence>
<evidence type="ECO:0000256" key="6">
    <source>
        <dbReference type="ARBA" id="ARBA00023242"/>
    </source>
</evidence>
<feature type="compositionally biased region" description="Low complexity" evidence="8">
    <location>
        <begin position="42"/>
        <end position="52"/>
    </location>
</feature>
<keyword evidence="6" id="KW-0539">Nucleus</keyword>
<feature type="region of interest" description="Disordered" evidence="8">
    <location>
        <begin position="860"/>
        <end position="904"/>
    </location>
</feature>
<evidence type="ECO:0000256" key="3">
    <source>
        <dbReference type="ARBA" id="ARBA00022737"/>
    </source>
</evidence>
<evidence type="ECO:0000256" key="8">
    <source>
        <dbReference type="SAM" id="MobiDB-lite"/>
    </source>
</evidence>
<dbReference type="GO" id="GO:0005669">
    <property type="term" value="C:transcription factor TFIID complex"/>
    <property type="evidence" value="ECO:0007669"/>
    <property type="project" value="TreeGrafter"/>
</dbReference>
<evidence type="ECO:0000313" key="10">
    <source>
        <dbReference type="EMBL" id="PWN23098.1"/>
    </source>
</evidence>
<dbReference type="AlphaFoldDB" id="A0A316UDX6"/>
<feature type="compositionally biased region" description="Low complexity" evidence="8">
    <location>
        <begin position="25"/>
        <end position="35"/>
    </location>
</feature>
<dbReference type="Gene3D" id="2.130.10.10">
    <property type="entry name" value="YVTN repeat-like/Quinoprotein amine dehydrogenase"/>
    <property type="match status" value="3"/>
</dbReference>
<feature type="compositionally biased region" description="Polar residues" evidence="8">
    <location>
        <begin position="322"/>
        <end position="334"/>
    </location>
</feature>
<feature type="compositionally biased region" description="Gly residues" evidence="8">
    <location>
        <begin position="875"/>
        <end position="887"/>
    </location>
</feature>
<feature type="compositionally biased region" description="Basic and acidic residues" evidence="8">
    <location>
        <begin position="422"/>
        <end position="436"/>
    </location>
</feature>
<feature type="compositionally biased region" description="Low complexity" evidence="8">
    <location>
        <begin position="1"/>
        <end position="18"/>
    </location>
</feature>
<feature type="region of interest" description="Disordered" evidence="8">
    <location>
        <begin position="369"/>
        <end position="471"/>
    </location>
</feature>
<protein>
    <submittedName>
        <fullName evidence="10">WD40 repeat-like protein</fullName>
    </submittedName>
</protein>
<dbReference type="EMBL" id="KZ819322">
    <property type="protein sequence ID" value="PWN23098.1"/>
    <property type="molecule type" value="Genomic_DNA"/>
</dbReference>
<feature type="compositionally biased region" description="Low complexity" evidence="8">
    <location>
        <begin position="888"/>
        <end position="904"/>
    </location>
</feature>
<evidence type="ECO:0000313" key="11">
    <source>
        <dbReference type="Proteomes" id="UP000245942"/>
    </source>
</evidence>
<dbReference type="STRING" id="1684307.A0A316UDX6"/>
<dbReference type="Pfam" id="PF00400">
    <property type="entry name" value="WD40"/>
    <property type="match status" value="5"/>
</dbReference>
<dbReference type="PRINTS" id="PR00320">
    <property type="entry name" value="GPROTEINBRPT"/>
</dbReference>
<dbReference type="InterPro" id="IPR019775">
    <property type="entry name" value="WD40_repeat_CS"/>
</dbReference>
<keyword evidence="2 7" id="KW-0853">WD repeat</keyword>
<dbReference type="InterPro" id="IPR007582">
    <property type="entry name" value="TFIID_NTD2"/>
</dbReference>
<keyword evidence="5" id="KW-0804">Transcription</keyword>
<name>A0A316UDX6_9BASI</name>
<gene>
    <name evidence="10" type="ORF">BCV69DRAFT_310586</name>
</gene>
<dbReference type="SMART" id="SM00320">
    <property type="entry name" value="WD40"/>
    <property type="match status" value="6"/>
</dbReference>
<feature type="repeat" description="WD" evidence="7">
    <location>
        <begin position="629"/>
        <end position="676"/>
    </location>
</feature>
<dbReference type="GO" id="GO:0016251">
    <property type="term" value="F:RNA polymerase II general transcription initiation factor activity"/>
    <property type="evidence" value="ECO:0007669"/>
    <property type="project" value="TreeGrafter"/>
</dbReference>